<dbReference type="KEGG" id="fya:KMW28_09425"/>
<reference evidence="1 2" key="1">
    <citation type="submission" date="2021-05" db="EMBL/GenBank/DDBJ databases">
        <title>Comparative genomic studies on the polysaccharide-degrading batcterial strains of the Flammeovirga genus.</title>
        <authorList>
            <person name="Zewei F."/>
            <person name="Zheng Z."/>
            <person name="Yu L."/>
            <person name="Ruyue G."/>
            <person name="Yanhong M."/>
            <person name="Yuanyuan C."/>
            <person name="Jingyan G."/>
            <person name="Wenjun H."/>
        </authorList>
    </citation>
    <scope>NUCLEOTIDE SEQUENCE [LARGE SCALE GENOMIC DNA]</scope>
    <source>
        <strain evidence="1 2">NBRC:100898</strain>
    </source>
</reference>
<dbReference type="EMBL" id="CP076132">
    <property type="protein sequence ID" value="QWG03781.1"/>
    <property type="molecule type" value="Genomic_DNA"/>
</dbReference>
<dbReference type="RefSeq" id="WP_169665366.1">
    <property type="nucleotide sequence ID" value="NZ_CP076132.1"/>
</dbReference>
<proteinExistence type="predicted"/>
<accession>A0AAX1N8D5</accession>
<keyword evidence="2" id="KW-1185">Reference proteome</keyword>
<dbReference type="Proteomes" id="UP000678679">
    <property type="component" value="Chromosome 1"/>
</dbReference>
<protein>
    <submittedName>
        <fullName evidence="1">Uncharacterized protein</fullName>
    </submittedName>
</protein>
<dbReference type="AlphaFoldDB" id="A0AAX1N8D5"/>
<gene>
    <name evidence="1" type="ORF">KMW28_09425</name>
</gene>
<sequence>MKKYRLRLNEINFRFLQSILLKLAEAYKERMPEDIGHQLLIELYDAKFNISIFDIHKEKVMQLNRSQVMALHLFLEEIPLKGEVDIIRNQLYNDFDKFLA</sequence>
<organism evidence="1 2">
    <name type="scientific">Flammeovirga yaeyamensis</name>
    <dbReference type="NCBI Taxonomy" id="367791"/>
    <lineage>
        <taxon>Bacteria</taxon>
        <taxon>Pseudomonadati</taxon>
        <taxon>Bacteroidota</taxon>
        <taxon>Cytophagia</taxon>
        <taxon>Cytophagales</taxon>
        <taxon>Flammeovirgaceae</taxon>
        <taxon>Flammeovirga</taxon>
    </lineage>
</organism>
<evidence type="ECO:0000313" key="2">
    <source>
        <dbReference type="Proteomes" id="UP000678679"/>
    </source>
</evidence>
<name>A0AAX1N8D5_9BACT</name>
<evidence type="ECO:0000313" key="1">
    <source>
        <dbReference type="EMBL" id="QWG03781.1"/>
    </source>
</evidence>